<reference evidence="3 4" key="1">
    <citation type="journal article" date="2024" name="Arch. Microbiol.">
        <title>Corallococcus caeni sp. nov., a novel myxobacterium isolated from activated sludge.</title>
        <authorList>
            <person name="Tomita S."/>
            <person name="Nakai R."/>
            <person name="Kuroda K."/>
            <person name="Kurashita H."/>
            <person name="Hatamoto M."/>
            <person name="Yamaguchi T."/>
            <person name="Narihiro T."/>
        </authorList>
    </citation>
    <scope>NUCLEOTIDE SEQUENCE [LARGE SCALE GENOMIC DNA]</scope>
    <source>
        <strain evidence="3 4">NO1</strain>
    </source>
</reference>
<feature type="transmembrane region" description="Helical" evidence="2">
    <location>
        <begin position="40"/>
        <end position="58"/>
    </location>
</feature>
<evidence type="ECO:0000313" key="4">
    <source>
        <dbReference type="Proteomes" id="UP001342631"/>
    </source>
</evidence>
<dbReference type="EMBL" id="BTTX01000003">
    <property type="protein sequence ID" value="GMU07385.1"/>
    <property type="molecule type" value="Genomic_DNA"/>
</dbReference>
<keyword evidence="2" id="KW-0812">Transmembrane</keyword>
<gene>
    <name evidence="3" type="ORF">ASNO1_36380</name>
</gene>
<proteinExistence type="predicted"/>
<name>A0ABQ6QTN7_9BACT</name>
<comment type="caution">
    <text evidence="3">The sequence shown here is derived from an EMBL/GenBank/DDBJ whole genome shotgun (WGS) entry which is preliminary data.</text>
</comment>
<evidence type="ECO:0000313" key="3">
    <source>
        <dbReference type="EMBL" id="GMU07385.1"/>
    </source>
</evidence>
<accession>A0ABQ6QTN7</accession>
<feature type="region of interest" description="Disordered" evidence="1">
    <location>
        <begin position="81"/>
        <end position="105"/>
    </location>
</feature>
<sequence>MGFESDDGRDYSAFVVVKMTMPLEQVHLSDDADTRTISDWMYMVLLLGWIAAFTATAVKHGGVWTGGLTLPANTPVLHSSRETSHVWHHAHPGRPGDTGFPKART</sequence>
<evidence type="ECO:0000256" key="2">
    <source>
        <dbReference type="SAM" id="Phobius"/>
    </source>
</evidence>
<protein>
    <submittedName>
        <fullName evidence="3">Uncharacterized protein</fullName>
    </submittedName>
</protein>
<keyword evidence="4" id="KW-1185">Reference proteome</keyword>
<keyword evidence="2" id="KW-0472">Membrane</keyword>
<organism evidence="3 4">
    <name type="scientific">Corallococcus caeni</name>
    <dbReference type="NCBI Taxonomy" id="3082388"/>
    <lineage>
        <taxon>Bacteria</taxon>
        <taxon>Pseudomonadati</taxon>
        <taxon>Myxococcota</taxon>
        <taxon>Myxococcia</taxon>
        <taxon>Myxococcales</taxon>
        <taxon>Cystobacterineae</taxon>
        <taxon>Myxococcaceae</taxon>
        <taxon>Corallococcus</taxon>
    </lineage>
</organism>
<keyword evidence="2" id="KW-1133">Transmembrane helix</keyword>
<dbReference type="Proteomes" id="UP001342631">
    <property type="component" value="Unassembled WGS sequence"/>
</dbReference>
<evidence type="ECO:0000256" key="1">
    <source>
        <dbReference type="SAM" id="MobiDB-lite"/>
    </source>
</evidence>